<dbReference type="Proteomes" id="UP001642484">
    <property type="component" value="Unassembled WGS sequence"/>
</dbReference>
<organism evidence="1 2">
    <name type="scientific">Durusdinium trenchii</name>
    <dbReference type="NCBI Taxonomy" id="1381693"/>
    <lineage>
        <taxon>Eukaryota</taxon>
        <taxon>Sar</taxon>
        <taxon>Alveolata</taxon>
        <taxon>Dinophyceae</taxon>
        <taxon>Suessiales</taxon>
        <taxon>Symbiodiniaceae</taxon>
        <taxon>Durusdinium</taxon>
    </lineage>
</organism>
<keyword evidence="2" id="KW-1185">Reference proteome</keyword>
<name>A0ABP0QV39_9DINO</name>
<evidence type="ECO:0000313" key="2">
    <source>
        <dbReference type="Proteomes" id="UP001642484"/>
    </source>
</evidence>
<proteinExistence type="predicted"/>
<dbReference type="EMBL" id="CAXAMN010025040">
    <property type="protein sequence ID" value="CAK9092157.1"/>
    <property type="molecule type" value="Genomic_DNA"/>
</dbReference>
<evidence type="ECO:0000313" key="1">
    <source>
        <dbReference type="EMBL" id="CAK9092157.1"/>
    </source>
</evidence>
<sequence length="295" mass="33448">MLAAGEIPQWIAKEWENTKALKHGKRDKQTLIVNSIFDRSAGGKLIMNTEKAMFKNMREDFKENTKKEQIKSLPRRLFMGKFNLSNADLEEGLQAGEFVEVHTSTGLQYSWQQNQQTKKQGEKETVGWDQTNTGGKKHMEMYMEMAKHWQKGLTGLVSGSGSSRDQPSQLALCDADAPLSETHWQAAQKQLIEAQGVLDKLEKDALKLLQVIGPDNKEDPCYNVLKDAVQELRKIKGSISHVYHWKEMEDRSTLTMVKYNQLVQESGKNCESLHETLAGVKGQLQVRAQRTKASK</sequence>
<protein>
    <submittedName>
        <fullName evidence="1">Uncharacterized protein</fullName>
    </submittedName>
</protein>
<accession>A0ABP0QV39</accession>
<gene>
    <name evidence="1" type="ORF">CCMP2556_LOCUS44137</name>
</gene>
<comment type="caution">
    <text evidence="1">The sequence shown here is derived from an EMBL/GenBank/DDBJ whole genome shotgun (WGS) entry which is preliminary data.</text>
</comment>
<reference evidence="1 2" key="1">
    <citation type="submission" date="2024-02" db="EMBL/GenBank/DDBJ databases">
        <authorList>
            <person name="Chen Y."/>
            <person name="Shah S."/>
            <person name="Dougan E. K."/>
            <person name="Thang M."/>
            <person name="Chan C."/>
        </authorList>
    </citation>
    <scope>NUCLEOTIDE SEQUENCE [LARGE SCALE GENOMIC DNA]</scope>
</reference>